<evidence type="ECO:0000259" key="1">
    <source>
        <dbReference type="Pfam" id="PF07007"/>
    </source>
</evidence>
<dbReference type="InterPro" id="IPR009739">
    <property type="entry name" value="LprI-like_N"/>
</dbReference>
<sequence>MDASDGITVNMLNCNATEMAQQDARLNHFYNVARLNLDEPLSAQLLAAQRAWISFRDTDCGLLGILTGGTMDAINGSTCFLEKTRARADDLQWLAESI</sequence>
<dbReference type="PANTHER" id="PTHR39176">
    <property type="entry name" value="PERIPLASMIC PROTEIN-RELATED"/>
    <property type="match status" value="1"/>
</dbReference>
<dbReference type="Proteomes" id="UP000282800">
    <property type="component" value="Unassembled WGS sequence"/>
</dbReference>
<feature type="domain" description="Lysozyme inhibitor LprI-like N-terminal" evidence="1">
    <location>
        <begin position="5"/>
        <end position="91"/>
    </location>
</feature>
<reference evidence="2 3" key="1">
    <citation type="submission" date="2019-01" db="EMBL/GenBank/DDBJ databases">
        <title>High-quality draft genome of. Pseudomonas songnenensis str. L103, a full-fledged denitrifier isolated from 100 meters deep aquifer in a heavily nitrogen fertilized agricultural area.</title>
        <authorList>
            <person name="Liu M."/>
            <person name="Liu B."/>
        </authorList>
    </citation>
    <scope>NUCLEOTIDE SEQUENCE [LARGE SCALE GENOMIC DNA]</scope>
    <source>
        <strain evidence="2 3">L103</strain>
    </source>
</reference>
<organism evidence="2 3">
    <name type="scientific">Pseudomonas songnenensis</name>
    <dbReference type="NCBI Taxonomy" id="1176259"/>
    <lineage>
        <taxon>Bacteria</taxon>
        <taxon>Pseudomonadati</taxon>
        <taxon>Pseudomonadota</taxon>
        <taxon>Gammaproteobacteria</taxon>
        <taxon>Pseudomonadales</taxon>
        <taxon>Pseudomonadaceae</taxon>
        <taxon>Pseudomonas</taxon>
    </lineage>
</organism>
<dbReference type="PANTHER" id="PTHR39176:SF1">
    <property type="entry name" value="PERIPLASMIC PROTEIN"/>
    <property type="match status" value="1"/>
</dbReference>
<dbReference type="EMBL" id="RWYU02000008">
    <property type="protein sequence ID" value="RYJ60889.1"/>
    <property type="molecule type" value="Genomic_DNA"/>
</dbReference>
<name>A0A482U1B0_9PSED</name>
<evidence type="ECO:0000313" key="3">
    <source>
        <dbReference type="Proteomes" id="UP000282800"/>
    </source>
</evidence>
<gene>
    <name evidence="2" type="ORF">EJA06_019295</name>
</gene>
<proteinExistence type="predicted"/>
<dbReference type="Gene3D" id="1.20.1270.180">
    <property type="match status" value="1"/>
</dbReference>
<protein>
    <submittedName>
        <fullName evidence="2">DUF1311 domain-containing protein</fullName>
    </submittedName>
</protein>
<comment type="caution">
    <text evidence="2">The sequence shown here is derived from an EMBL/GenBank/DDBJ whole genome shotgun (WGS) entry which is preliminary data.</text>
</comment>
<dbReference type="Pfam" id="PF07007">
    <property type="entry name" value="LprI"/>
    <property type="match status" value="1"/>
</dbReference>
<dbReference type="OrthoDB" id="7340239at2"/>
<evidence type="ECO:0000313" key="2">
    <source>
        <dbReference type="EMBL" id="RYJ60889.1"/>
    </source>
</evidence>
<dbReference type="AlphaFoldDB" id="A0A482U1B0"/>
<accession>A0A482U1B0</accession>